<dbReference type="InterPro" id="IPR004089">
    <property type="entry name" value="MCPsignal_dom"/>
</dbReference>
<dbReference type="Pfam" id="PF12729">
    <property type="entry name" value="4HB_MCP_1"/>
    <property type="match status" value="1"/>
</dbReference>
<reference evidence="9" key="1">
    <citation type="submission" date="2021-07" db="EMBL/GenBank/DDBJ databases">
        <title>Complete genome sequencing of a Clostridium isolate.</title>
        <authorList>
            <person name="Ueki A."/>
            <person name="Tonouchi A."/>
        </authorList>
    </citation>
    <scope>NUCLEOTIDE SEQUENCE [LARGE SCALE GENOMIC DNA]</scope>
    <source>
        <strain evidence="9">C5S11</strain>
    </source>
</reference>
<dbReference type="RefSeq" id="WP_224036334.1">
    <property type="nucleotide sequence ID" value="NZ_AP024849.1"/>
</dbReference>
<keyword evidence="4" id="KW-0472">Membrane</keyword>
<dbReference type="EMBL" id="AP024849">
    <property type="protein sequence ID" value="BCZ44672.1"/>
    <property type="molecule type" value="Genomic_DNA"/>
</dbReference>
<feature type="domain" description="Methyl-accepting transducer" evidence="5">
    <location>
        <begin position="625"/>
        <end position="854"/>
    </location>
</feature>
<accession>A0ABN6IWB0</accession>
<dbReference type="SUPFAM" id="SSF58104">
    <property type="entry name" value="Methyl-accepting chemotaxis protein (MCP) signaling domain"/>
    <property type="match status" value="2"/>
</dbReference>
<dbReference type="Gene3D" id="1.20.120.1530">
    <property type="match status" value="2"/>
</dbReference>
<dbReference type="SMART" id="SM00304">
    <property type="entry name" value="HAMP"/>
    <property type="match status" value="2"/>
</dbReference>
<dbReference type="InterPro" id="IPR000727">
    <property type="entry name" value="T_SNARE_dom"/>
</dbReference>
<evidence type="ECO:0000259" key="6">
    <source>
        <dbReference type="PROSITE" id="PS50192"/>
    </source>
</evidence>
<keyword evidence="9" id="KW-1185">Reference proteome</keyword>
<dbReference type="CDD" id="cd19411">
    <property type="entry name" value="MCP2201-like_sensor"/>
    <property type="match status" value="1"/>
</dbReference>
<dbReference type="Gene3D" id="1.10.287.950">
    <property type="entry name" value="Methyl-accepting chemotaxis protein"/>
    <property type="match status" value="1"/>
</dbReference>
<keyword evidence="3" id="KW-0807">Transducer</keyword>
<dbReference type="Gene3D" id="1.10.8.500">
    <property type="entry name" value="HAMP domain in histidine kinase"/>
    <property type="match status" value="1"/>
</dbReference>
<evidence type="ECO:0000259" key="5">
    <source>
        <dbReference type="PROSITE" id="PS50111"/>
    </source>
</evidence>
<evidence type="ECO:0000259" key="7">
    <source>
        <dbReference type="PROSITE" id="PS50885"/>
    </source>
</evidence>
<dbReference type="InterPro" id="IPR047347">
    <property type="entry name" value="YvaQ-like_sensor"/>
</dbReference>
<dbReference type="PROSITE" id="PS50111">
    <property type="entry name" value="CHEMOTAXIS_TRANSDUC_2"/>
    <property type="match status" value="1"/>
</dbReference>
<proteinExistence type="inferred from homology"/>
<name>A0ABN6IWB0_9CLOT</name>
<gene>
    <name evidence="8" type="ORF">psyc5s11_07390</name>
</gene>
<dbReference type="Proteomes" id="UP000824633">
    <property type="component" value="Chromosome"/>
</dbReference>
<dbReference type="CDD" id="cd11386">
    <property type="entry name" value="MCP_signal"/>
    <property type="match status" value="1"/>
</dbReference>
<sequence length="918" mass="101199">MNWFLNLKINKKLILSFVLISLITGIMGVYAIANIKSADESDTELYEHMTIPISQMAEISTEFQRIRVNTRDMIITQSSNDIEANIQNIKERNENITKLSDEFNKTIISENMRKQFDIFKAARIDYMPKLDKVIALAKENKDEEAFAMLDENGEAGKALKLEQDAIEKIVVMKTNDAKTKADLNTKNANTTITITTIIIIITMGIAIIIGISIASLITKPLKKVVHMIEEMSKGHFSERLNIDTDDEVGQIAKAMDFFADELKSNVIQVMNNISKGDVSMDVLLKDEKDELAPALKKMVENIRSLVMDVNMLSTAAIDGKFDIRADIAKHEGDFKKVINGVNGTLNTMVDKVVWYEAIIDAIPSPIHVTDNDMNWTYMNKSFENLMINQGAIRDRKSGYGLACSHAGANICNTEKCGIKQLHKGKSESLFDWCDMNNKQDTSYLKNKKGENIGYVEVITDLTPIIRVSEYTRIEVKRLEGNLKLLSNGNTNFDLEIKKADKFTDEVNEQFEGISNSLKDVKSAVDNLVTDANMVSNEATEGNLDARTDEARHSGDFKKIVHGINELMEAMVKPIKEVINGMREMAEGNLQISVNENYKGEFGKLAKSVNITVDSLNSILSELNTASEQVFTGSNQVSDASQALSQGATQQASAIEELNASMTDVAGQTKENANNANQAKELTIKVKENAEEGNRHMGEMLKSMSNINESSANISKIIKVIDEIAFQTNILALNAAVEAARAGQHGKGFAVVAEEVRNLAARSANAAKETTDLIEGSIKKIEKGTEITNQTAKALDEIVGGVSKVTTIVAEIAALSNEQASSISQINLGIEQVSQVIQSNSSTAEQSAAASEELSSQAELLKDMVTSFKLKNSNMKNGLSNHTYNNRHVYNSESNMTNREVATSINPKISLSDREFGKY</sequence>
<dbReference type="Pfam" id="PF00015">
    <property type="entry name" value="MCPsignal"/>
    <property type="match status" value="1"/>
</dbReference>
<protein>
    <recommendedName>
        <fullName evidence="10">Methyl-accepting chemotaxis protein</fullName>
    </recommendedName>
</protein>
<organism evidence="8 9">
    <name type="scientific">Clostridium gelidum</name>
    <dbReference type="NCBI Taxonomy" id="704125"/>
    <lineage>
        <taxon>Bacteria</taxon>
        <taxon>Bacillati</taxon>
        <taxon>Bacillota</taxon>
        <taxon>Clostridia</taxon>
        <taxon>Eubacteriales</taxon>
        <taxon>Clostridiaceae</taxon>
        <taxon>Clostridium</taxon>
    </lineage>
</organism>
<evidence type="ECO:0008006" key="10">
    <source>
        <dbReference type="Google" id="ProtNLM"/>
    </source>
</evidence>
<dbReference type="CDD" id="cd06225">
    <property type="entry name" value="HAMP"/>
    <property type="match status" value="2"/>
</dbReference>
<feature type="transmembrane region" description="Helical" evidence="4">
    <location>
        <begin position="192"/>
        <end position="217"/>
    </location>
</feature>
<feature type="domain" description="HAMP" evidence="7">
    <location>
        <begin position="215"/>
        <end position="267"/>
    </location>
</feature>
<evidence type="ECO:0000313" key="8">
    <source>
        <dbReference type="EMBL" id="BCZ44672.1"/>
    </source>
</evidence>
<evidence type="ECO:0000256" key="1">
    <source>
        <dbReference type="ARBA" id="ARBA00022500"/>
    </source>
</evidence>
<dbReference type="PROSITE" id="PS50192">
    <property type="entry name" value="T_SNARE"/>
    <property type="match status" value="1"/>
</dbReference>
<dbReference type="Gene3D" id="3.30.450.20">
    <property type="entry name" value="PAS domain"/>
    <property type="match status" value="1"/>
</dbReference>
<keyword evidence="4" id="KW-1133">Transmembrane helix</keyword>
<dbReference type="SUPFAM" id="SSF158472">
    <property type="entry name" value="HAMP domain-like"/>
    <property type="match status" value="1"/>
</dbReference>
<comment type="similarity">
    <text evidence="2">Belongs to the methyl-accepting chemotaxis (MCP) protein family.</text>
</comment>
<dbReference type="InterPro" id="IPR051310">
    <property type="entry name" value="MCP_chemotaxis"/>
</dbReference>
<dbReference type="Pfam" id="PF00672">
    <property type="entry name" value="HAMP"/>
    <property type="match status" value="1"/>
</dbReference>
<dbReference type="InterPro" id="IPR003660">
    <property type="entry name" value="HAMP_dom"/>
</dbReference>
<dbReference type="InterPro" id="IPR024478">
    <property type="entry name" value="HlyB_4HB_MCP"/>
</dbReference>
<dbReference type="SMART" id="SM00283">
    <property type="entry name" value="MA"/>
    <property type="match status" value="1"/>
</dbReference>
<evidence type="ECO:0000256" key="2">
    <source>
        <dbReference type="ARBA" id="ARBA00029447"/>
    </source>
</evidence>
<feature type="domain" description="HAMP" evidence="7">
    <location>
        <begin position="568"/>
        <end position="620"/>
    </location>
</feature>
<dbReference type="PANTHER" id="PTHR43531:SF11">
    <property type="entry name" value="METHYL-ACCEPTING CHEMOTAXIS PROTEIN 3"/>
    <property type="match status" value="1"/>
</dbReference>
<dbReference type="PROSITE" id="PS50885">
    <property type="entry name" value="HAMP"/>
    <property type="match status" value="2"/>
</dbReference>
<feature type="domain" description="T-SNARE coiled-coil homology" evidence="6">
    <location>
        <begin position="784"/>
        <end position="846"/>
    </location>
</feature>
<dbReference type="Pfam" id="PF18947">
    <property type="entry name" value="HAMP_2"/>
    <property type="match status" value="1"/>
</dbReference>
<evidence type="ECO:0000256" key="4">
    <source>
        <dbReference type="SAM" id="Phobius"/>
    </source>
</evidence>
<evidence type="ECO:0000313" key="9">
    <source>
        <dbReference type="Proteomes" id="UP000824633"/>
    </source>
</evidence>
<keyword evidence="4" id="KW-0812">Transmembrane</keyword>
<keyword evidence="1" id="KW-0145">Chemotaxis</keyword>
<evidence type="ECO:0000256" key="3">
    <source>
        <dbReference type="PROSITE-ProRule" id="PRU00284"/>
    </source>
</evidence>
<dbReference type="PANTHER" id="PTHR43531">
    <property type="entry name" value="PROTEIN ICFG"/>
    <property type="match status" value="1"/>
</dbReference>